<comment type="caution">
    <text evidence="2">The sequence shown here is derived from an EMBL/GenBank/DDBJ whole genome shotgun (WGS) entry which is preliminary data.</text>
</comment>
<keyword evidence="3" id="KW-1185">Reference proteome</keyword>
<keyword evidence="1" id="KW-0812">Transmembrane</keyword>
<organism evidence="2 3">
    <name type="scientific">Pectinatus brassicae</name>
    <dbReference type="NCBI Taxonomy" id="862415"/>
    <lineage>
        <taxon>Bacteria</taxon>
        <taxon>Bacillati</taxon>
        <taxon>Bacillota</taxon>
        <taxon>Negativicutes</taxon>
        <taxon>Selenomonadales</taxon>
        <taxon>Selenomonadaceae</taxon>
        <taxon>Pectinatus</taxon>
    </lineage>
</organism>
<dbReference type="EMBL" id="JACHFH010000085">
    <property type="protein sequence ID" value="MBB5337660.1"/>
    <property type="molecule type" value="Genomic_DNA"/>
</dbReference>
<keyword evidence="1" id="KW-1133">Transmembrane helix</keyword>
<evidence type="ECO:0000256" key="1">
    <source>
        <dbReference type="SAM" id="Phobius"/>
    </source>
</evidence>
<evidence type="ECO:0000313" key="3">
    <source>
        <dbReference type="Proteomes" id="UP000559117"/>
    </source>
</evidence>
<evidence type="ECO:0000313" key="2">
    <source>
        <dbReference type="EMBL" id="MBB5337660.1"/>
    </source>
</evidence>
<accession>A0A840UN74</accession>
<dbReference type="Proteomes" id="UP000559117">
    <property type="component" value="Unassembled WGS sequence"/>
</dbReference>
<protein>
    <submittedName>
        <fullName evidence="2">Uncharacterized protein</fullName>
    </submittedName>
</protein>
<proteinExistence type="predicted"/>
<name>A0A840UN74_9FIRM</name>
<feature type="transmembrane region" description="Helical" evidence="1">
    <location>
        <begin position="20"/>
        <end position="39"/>
    </location>
</feature>
<feature type="non-terminal residue" evidence="2">
    <location>
        <position position="1"/>
    </location>
</feature>
<keyword evidence="1" id="KW-0472">Membrane</keyword>
<gene>
    <name evidence="2" type="ORF">HNR32_002823</name>
</gene>
<sequence length="44" mass="4955">ASQIVAQKTRLTLSPQAIPVVPTVLIYVITLLYLIFLVLHCEYL</sequence>
<reference evidence="2 3" key="1">
    <citation type="submission" date="2020-08" db="EMBL/GenBank/DDBJ databases">
        <title>Genomic Encyclopedia of Type Strains, Phase IV (KMG-IV): sequencing the most valuable type-strain genomes for metagenomic binning, comparative biology and taxonomic classification.</title>
        <authorList>
            <person name="Goeker M."/>
        </authorList>
    </citation>
    <scope>NUCLEOTIDE SEQUENCE [LARGE SCALE GENOMIC DNA]</scope>
    <source>
        <strain evidence="2 3">DSM 24661</strain>
    </source>
</reference>
<dbReference type="AlphaFoldDB" id="A0A840UN74"/>